<dbReference type="RefSeq" id="WP_176521990.1">
    <property type="nucleotide sequence ID" value="NZ_OBML01000001.1"/>
</dbReference>
<evidence type="ECO:0000313" key="6">
    <source>
        <dbReference type="Proteomes" id="UP000219331"/>
    </source>
</evidence>
<dbReference type="InterPro" id="IPR021140">
    <property type="entry name" value="Inh/Omp19"/>
</dbReference>
<dbReference type="EMBL" id="OBML01000001">
    <property type="protein sequence ID" value="SOB90623.1"/>
    <property type="molecule type" value="Genomic_DNA"/>
</dbReference>
<proteinExistence type="predicted"/>
<evidence type="ECO:0000259" key="4">
    <source>
        <dbReference type="Pfam" id="PF02974"/>
    </source>
</evidence>
<feature type="compositionally biased region" description="Low complexity" evidence="2">
    <location>
        <begin position="43"/>
        <end position="53"/>
    </location>
</feature>
<evidence type="ECO:0000256" key="3">
    <source>
        <dbReference type="SAM" id="SignalP"/>
    </source>
</evidence>
<protein>
    <submittedName>
        <fullName evidence="5">Protease inhibitor Inh</fullName>
    </submittedName>
</protein>
<evidence type="ECO:0000313" key="5">
    <source>
        <dbReference type="EMBL" id="SOB90623.1"/>
    </source>
</evidence>
<feature type="compositionally biased region" description="Low complexity" evidence="2">
    <location>
        <begin position="61"/>
        <end position="78"/>
    </location>
</feature>
<reference evidence="5 6" key="1">
    <citation type="submission" date="2017-08" db="EMBL/GenBank/DDBJ databases">
        <authorList>
            <person name="de Groot N.N."/>
        </authorList>
    </citation>
    <scope>NUCLEOTIDE SEQUENCE [LARGE SCALE GENOMIC DNA]</scope>
    <source>
        <strain evidence="5 6">USBA 352</strain>
    </source>
</reference>
<organism evidence="5 6">
    <name type="scientific">Stappia indica</name>
    <dbReference type="NCBI Taxonomy" id="538381"/>
    <lineage>
        <taxon>Bacteria</taxon>
        <taxon>Pseudomonadati</taxon>
        <taxon>Pseudomonadota</taxon>
        <taxon>Alphaproteobacteria</taxon>
        <taxon>Hyphomicrobiales</taxon>
        <taxon>Stappiaceae</taxon>
        <taxon>Stappia</taxon>
    </lineage>
</organism>
<sequence>MTLSPTARSARAQAAAALLFAAALAGCQAPASSGPPPPPPAFAAPNFGSPAFGTNQATSASPMHRSTTLSSSSKSWVTPDGTRHTKSSSTTASVRVDPNAMGNAAAMLFGAMMGQSGTAPAPVTKGQIAGDWNVEVDGRQCRMSLRPTGAGMGDFASTFGCMGTDLQSVSSWSLRGNEVVLSGIMSKRVAVLALNGTNRMDGTADGSSGRIVAWR</sequence>
<dbReference type="InterPro" id="IPR016085">
    <property type="entry name" value="Protease_inh_B-barrel_dom"/>
</dbReference>
<evidence type="ECO:0000256" key="2">
    <source>
        <dbReference type="SAM" id="MobiDB-lite"/>
    </source>
</evidence>
<accession>A0A285R945</accession>
<feature type="chain" id="PRO_5012831910" evidence="3">
    <location>
        <begin position="26"/>
        <end position="215"/>
    </location>
</feature>
<keyword evidence="1 3" id="KW-0732">Signal</keyword>
<feature type="domain" description="Alkaline proteinase inhibitor/ Outer membrane lipoprotein Omp19" evidence="4">
    <location>
        <begin position="124"/>
        <end position="205"/>
    </location>
</feature>
<keyword evidence="6" id="KW-1185">Reference proteome</keyword>
<feature type="signal peptide" evidence="3">
    <location>
        <begin position="1"/>
        <end position="25"/>
    </location>
</feature>
<evidence type="ECO:0000256" key="1">
    <source>
        <dbReference type="ARBA" id="ARBA00022729"/>
    </source>
</evidence>
<dbReference type="SUPFAM" id="SSF50882">
    <property type="entry name" value="beta-Barrel protease inhibitors"/>
    <property type="match status" value="1"/>
</dbReference>
<dbReference type="Pfam" id="PF02974">
    <property type="entry name" value="Inh"/>
    <property type="match status" value="1"/>
</dbReference>
<dbReference type="Proteomes" id="UP000219331">
    <property type="component" value="Unassembled WGS sequence"/>
</dbReference>
<feature type="compositionally biased region" description="Pro residues" evidence="2">
    <location>
        <begin position="33"/>
        <end position="42"/>
    </location>
</feature>
<gene>
    <name evidence="5" type="ORF">SAMN05421512_101475</name>
</gene>
<feature type="region of interest" description="Disordered" evidence="2">
    <location>
        <begin position="28"/>
        <end position="95"/>
    </location>
</feature>
<dbReference type="AlphaFoldDB" id="A0A285R945"/>
<name>A0A285R945_9HYPH</name>
<dbReference type="GO" id="GO:0004866">
    <property type="term" value="F:endopeptidase inhibitor activity"/>
    <property type="evidence" value="ECO:0007669"/>
    <property type="project" value="InterPro"/>
</dbReference>